<dbReference type="Pfam" id="PF13852">
    <property type="entry name" value="DUF4197"/>
    <property type="match status" value="1"/>
</dbReference>
<gene>
    <name evidence="2" type="ORF">SAMN04489707_100915</name>
</gene>
<reference evidence="2 3" key="1">
    <citation type="submission" date="2016-10" db="EMBL/GenBank/DDBJ databases">
        <authorList>
            <person name="de Groot N.N."/>
        </authorList>
    </citation>
    <scope>NUCLEOTIDE SEQUENCE [LARGE SCALE GENOMIC DNA]</scope>
    <source>
        <strain evidence="2 3">R-24608</strain>
    </source>
</reference>
<dbReference type="Proteomes" id="UP000183656">
    <property type="component" value="Unassembled WGS sequence"/>
</dbReference>
<evidence type="ECO:0000256" key="1">
    <source>
        <dbReference type="SAM" id="SignalP"/>
    </source>
</evidence>
<dbReference type="STRING" id="343013.SAMN04489707_100915"/>
<evidence type="ECO:0000313" key="3">
    <source>
        <dbReference type="Proteomes" id="UP000183656"/>
    </source>
</evidence>
<sequence>MSSRRAFIHRASALGLLLLAAHQRALAVSLSQLSNADAASGVKAALARGAEVAVDLLGRTDGFLGNPQVRIGLPGQLEDAAKLMRRFGQGQRIDELVTTINRAAETAVPMGKDLLVGAVQSMSVQDAKNILTGGDTAVTQFFASKTRAPLGERFLPVVTQATDKVGLAQQYNAFAGKAAGLGLLKPEDANLQQYVTGKTLDGLYFMIGEEERKIRKDPVGTGSALLQKVFGAR</sequence>
<name>A0A1I7H7A8_9BURK</name>
<evidence type="ECO:0000313" key="2">
    <source>
        <dbReference type="EMBL" id="SFU56578.1"/>
    </source>
</evidence>
<keyword evidence="1" id="KW-0732">Signal</keyword>
<protein>
    <recommendedName>
        <fullName evidence="4">DUF4197 domain-containing protein</fullName>
    </recommendedName>
</protein>
<dbReference type="InterPro" id="IPR025245">
    <property type="entry name" value="DUF4197"/>
</dbReference>
<dbReference type="InterPro" id="IPR006311">
    <property type="entry name" value="TAT_signal"/>
</dbReference>
<accession>A0A1I7H7A8</accession>
<dbReference type="EMBL" id="FPBX01000009">
    <property type="protein sequence ID" value="SFU56578.1"/>
    <property type="molecule type" value="Genomic_DNA"/>
</dbReference>
<organism evidence="2 3">
    <name type="scientific">Paenacidovorax caeni</name>
    <dbReference type="NCBI Taxonomy" id="343013"/>
    <lineage>
        <taxon>Bacteria</taxon>
        <taxon>Pseudomonadati</taxon>
        <taxon>Pseudomonadota</taxon>
        <taxon>Betaproteobacteria</taxon>
        <taxon>Burkholderiales</taxon>
        <taxon>Comamonadaceae</taxon>
        <taxon>Paenacidovorax</taxon>
    </lineage>
</organism>
<dbReference type="RefSeq" id="WP_054255942.1">
    <property type="nucleotide sequence ID" value="NZ_CYIG01000011.1"/>
</dbReference>
<dbReference type="OrthoDB" id="5292580at2"/>
<proteinExistence type="predicted"/>
<feature type="chain" id="PRO_5010249697" description="DUF4197 domain-containing protein" evidence="1">
    <location>
        <begin position="28"/>
        <end position="233"/>
    </location>
</feature>
<dbReference type="PROSITE" id="PS51318">
    <property type="entry name" value="TAT"/>
    <property type="match status" value="1"/>
</dbReference>
<keyword evidence="3" id="KW-1185">Reference proteome</keyword>
<evidence type="ECO:0008006" key="4">
    <source>
        <dbReference type="Google" id="ProtNLM"/>
    </source>
</evidence>
<dbReference type="AlphaFoldDB" id="A0A1I7H7A8"/>
<feature type="signal peptide" evidence="1">
    <location>
        <begin position="1"/>
        <end position="27"/>
    </location>
</feature>